<proteinExistence type="predicted"/>
<dbReference type="EMBL" id="LR743605">
    <property type="protein sequence ID" value="CAA2634470.1"/>
    <property type="molecule type" value="Genomic_DNA"/>
</dbReference>
<accession>A0A7I8JVI7</accession>
<dbReference type="InterPro" id="IPR026854">
    <property type="entry name" value="VPS13_N"/>
</dbReference>
<dbReference type="PANTHER" id="PTHR16166:SF143">
    <property type="entry name" value="PROTEIN SORTING-ASSOCIATED PROTEIN, PUTATIVE (DUF1162)-RELATED"/>
    <property type="match status" value="1"/>
</dbReference>
<name>A0A7I8JVI7_SPIIN</name>
<dbReference type="Proteomes" id="UP001189122">
    <property type="component" value="Unassembled WGS sequence"/>
</dbReference>
<feature type="domain" description="Chorein N-terminal" evidence="2">
    <location>
        <begin position="1"/>
        <end position="430"/>
    </location>
</feature>
<dbReference type="GO" id="GO:0006623">
    <property type="term" value="P:protein targeting to vacuole"/>
    <property type="evidence" value="ECO:0007669"/>
    <property type="project" value="TreeGrafter"/>
</dbReference>
<organism evidence="3">
    <name type="scientific">Spirodela intermedia</name>
    <name type="common">Intermediate duckweed</name>
    <dbReference type="NCBI Taxonomy" id="51605"/>
    <lineage>
        <taxon>Eukaryota</taxon>
        <taxon>Viridiplantae</taxon>
        <taxon>Streptophyta</taxon>
        <taxon>Embryophyta</taxon>
        <taxon>Tracheophyta</taxon>
        <taxon>Spermatophyta</taxon>
        <taxon>Magnoliopsida</taxon>
        <taxon>Liliopsida</taxon>
        <taxon>Araceae</taxon>
        <taxon>Lemnoideae</taxon>
        <taxon>Spirodela</taxon>
    </lineage>
</organism>
<keyword evidence="4" id="KW-1185">Reference proteome</keyword>
<dbReference type="GO" id="GO:0045053">
    <property type="term" value="P:protein retention in Golgi apparatus"/>
    <property type="evidence" value="ECO:0007669"/>
    <property type="project" value="TreeGrafter"/>
</dbReference>
<dbReference type="PANTHER" id="PTHR16166">
    <property type="entry name" value="VACUOLAR PROTEIN SORTING-ASSOCIATED PROTEIN VPS13"/>
    <property type="match status" value="1"/>
</dbReference>
<gene>
    <name evidence="3" type="ORF">SI7747_18019879</name>
</gene>
<evidence type="ECO:0000259" key="2">
    <source>
        <dbReference type="Pfam" id="PF12624"/>
    </source>
</evidence>
<evidence type="ECO:0000256" key="1">
    <source>
        <dbReference type="ARBA" id="ARBA00022448"/>
    </source>
</evidence>
<evidence type="ECO:0000313" key="3">
    <source>
        <dbReference type="EMBL" id="CAA2634470.1"/>
    </source>
</evidence>
<evidence type="ECO:0000313" key="4">
    <source>
        <dbReference type="Proteomes" id="UP001189122"/>
    </source>
</evidence>
<dbReference type="InterPro" id="IPR026847">
    <property type="entry name" value="VPS13"/>
</dbReference>
<protein>
    <recommendedName>
        <fullName evidence="2">Chorein N-terminal domain-containing protein</fullName>
    </recommendedName>
</protein>
<sequence length="447" mass="51478">MFEGFVSQVLAGYLGRYVKGIQKDQLKIGIWNEEVLLDNVELILEAFDYLQLPFALKQGKIGKLSIRIPWKKLGWDPIVIVLEDVFFCACSRGSHDWSLASVEKRELAGKMAKLNAAELAKFSKRVYGNLNKTVQIYFLLVPVDSSCFSVQVHLESSICNQVGQSFFAKFSPFTDLDNIQVSIKNLHIVYIDTHADPERFIFGLRFSSLTIMTDTRKQNSIGSSYGKFKGGQVKKILKISTCGIYCNLFDENISVEDDPIFTLCYDSKFEPKRYDYLINPFDLTVSLLVCCLGLTILVVDTLSQNGIARNFENVNKSGMFDASPEYSVMAELTSVVCSVVANLSLWDHFSICSLRESFYGSLYLHNDKEEESERVWRYGRYRPDHTSLSWKVDGWQILWWHYAQQSVLADVRRRLRKTSWSSLGRRMYDRVLTMYFFWRIVSVAPWL</sequence>
<dbReference type="EMBL" id="CACRZD030000018">
    <property type="protein sequence ID" value="CAA6673462.1"/>
    <property type="molecule type" value="Genomic_DNA"/>
</dbReference>
<dbReference type="AlphaFoldDB" id="A0A7I8JVI7"/>
<dbReference type="Pfam" id="PF12624">
    <property type="entry name" value="VPS13_N"/>
    <property type="match status" value="1"/>
</dbReference>
<keyword evidence="1" id="KW-0813">Transport</keyword>
<reference evidence="3 4" key="1">
    <citation type="submission" date="2019-12" db="EMBL/GenBank/DDBJ databases">
        <authorList>
            <person name="Scholz U."/>
            <person name="Mascher M."/>
            <person name="Fiebig A."/>
        </authorList>
    </citation>
    <scope>NUCLEOTIDE SEQUENCE</scope>
</reference>